<dbReference type="NCBIfam" id="TIGR04474">
    <property type="entry name" value="tcm_partner"/>
    <property type="match status" value="1"/>
</dbReference>
<organism evidence="1 2">
    <name type="scientific">candidate division TA06 bacterium</name>
    <dbReference type="NCBI Taxonomy" id="2250710"/>
    <lineage>
        <taxon>Bacteria</taxon>
        <taxon>Bacteria division TA06</taxon>
    </lineage>
</organism>
<accession>A0A523URE6</accession>
<dbReference type="AlphaFoldDB" id="A0A523URE6"/>
<proteinExistence type="predicted"/>
<protein>
    <submittedName>
        <fullName evidence="1">Three-Cys-motif partner protein TcmP</fullName>
    </submittedName>
</protein>
<dbReference type="InterPro" id="IPR031009">
    <property type="entry name" value="Tcm_partner"/>
</dbReference>
<dbReference type="EMBL" id="SOJN01000094">
    <property type="protein sequence ID" value="TET45100.1"/>
    <property type="molecule type" value="Genomic_DNA"/>
</dbReference>
<gene>
    <name evidence="1" type="primary">tcmP</name>
    <name evidence="1" type="ORF">E3J62_08280</name>
</gene>
<dbReference type="SUPFAM" id="SSF53335">
    <property type="entry name" value="S-adenosyl-L-methionine-dependent methyltransferases"/>
    <property type="match status" value="1"/>
</dbReference>
<dbReference type="Proteomes" id="UP000315525">
    <property type="component" value="Unassembled WGS sequence"/>
</dbReference>
<name>A0A523URE6_UNCT6</name>
<evidence type="ECO:0000313" key="1">
    <source>
        <dbReference type="EMBL" id="TET45100.1"/>
    </source>
</evidence>
<comment type="caution">
    <text evidence="1">The sequence shown here is derived from an EMBL/GenBank/DDBJ whole genome shotgun (WGS) entry which is preliminary data.</text>
</comment>
<dbReference type="InterPro" id="IPR029063">
    <property type="entry name" value="SAM-dependent_MTases_sf"/>
</dbReference>
<sequence>MTKHGDVDVPHESKLKLDRIGYWSEIKLDIVKRYASEYSKILAAQPSPGFYHVYIDAFAGAGMHVSRRTGGFKPGSPLNALLVTPPFREYHLIDIDREKVDILRELVEQRRPEQCAVHVYEGDCNSVLLTDVFPTVRYEDYRRALCLLDPYGLHLDWKVVETAGRMRSIDMFLNFPVADMNRKVFWRNPAGVAESDIARMNAFWGDESWREVAYTTDKDLFQMMEKTDNETIAGAYRQRLRDVAHFKRVPRPLPMRNSKGSVVYYLFFASQKPVASRIVEYIFDKYRKRGQS</sequence>
<reference evidence="1 2" key="1">
    <citation type="submission" date="2019-03" db="EMBL/GenBank/DDBJ databases">
        <title>Metabolic potential of uncultured bacteria and archaea associated with petroleum seepage in deep-sea sediments.</title>
        <authorList>
            <person name="Dong X."/>
            <person name="Hubert C."/>
        </authorList>
    </citation>
    <scope>NUCLEOTIDE SEQUENCE [LARGE SCALE GENOMIC DNA]</scope>
    <source>
        <strain evidence="1">E44_bin18</strain>
    </source>
</reference>
<evidence type="ECO:0000313" key="2">
    <source>
        <dbReference type="Proteomes" id="UP000315525"/>
    </source>
</evidence>